<evidence type="ECO:0000256" key="5">
    <source>
        <dbReference type="ARBA" id="ARBA00022679"/>
    </source>
</evidence>
<feature type="domain" description="Fucosyltransferase C-terminal" evidence="13">
    <location>
        <begin position="130"/>
        <end position="301"/>
    </location>
</feature>
<dbReference type="InterPro" id="IPR031481">
    <property type="entry name" value="Glyco_tran_10_N"/>
</dbReference>
<evidence type="ECO:0000259" key="14">
    <source>
        <dbReference type="Pfam" id="PF17039"/>
    </source>
</evidence>
<dbReference type="PANTHER" id="PTHR11929">
    <property type="entry name" value="ALPHA- 1,3 -FUCOSYLTRANSFERASE"/>
    <property type="match status" value="1"/>
</dbReference>
<dbReference type="SUPFAM" id="SSF53756">
    <property type="entry name" value="UDP-Glycosyltransferase/glycogen phosphorylase"/>
    <property type="match status" value="1"/>
</dbReference>
<dbReference type="EC" id="2.4.1.-" evidence="12"/>
<organism evidence="15 16">
    <name type="scientific">Phycomyces blakesleeanus (strain ATCC 8743b / DSM 1359 / FGSC 10004 / NBRC 33097 / NRRL 1555)</name>
    <dbReference type="NCBI Taxonomy" id="763407"/>
    <lineage>
        <taxon>Eukaryota</taxon>
        <taxon>Fungi</taxon>
        <taxon>Fungi incertae sedis</taxon>
        <taxon>Mucoromycota</taxon>
        <taxon>Mucoromycotina</taxon>
        <taxon>Mucoromycetes</taxon>
        <taxon>Mucorales</taxon>
        <taxon>Phycomycetaceae</taxon>
        <taxon>Phycomyces</taxon>
    </lineage>
</organism>
<dbReference type="GO" id="GO:0032580">
    <property type="term" value="C:Golgi cisterna membrane"/>
    <property type="evidence" value="ECO:0007669"/>
    <property type="project" value="UniProtKB-SubCell"/>
</dbReference>
<protein>
    <recommendedName>
        <fullName evidence="12">Fucosyltransferase</fullName>
        <ecNumber evidence="12">2.4.1.-</ecNumber>
    </recommendedName>
</protein>
<keyword evidence="12" id="KW-0333">Golgi apparatus</keyword>
<dbReference type="VEuPathDB" id="FungiDB:PHYBLDRAFT_158715"/>
<evidence type="ECO:0000256" key="8">
    <source>
        <dbReference type="ARBA" id="ARBA00022989"/>
    </source>
</evidence>
<dbReference type="EMBL" id="KV440979">
    <property type="protein sequence ID" value="OAD74506.1"/>
    <property type="molecule type" value="Genomic_DNA"/>
</dbReference>
<dbReference type="GO" id="GO:0046920">
    <property type="term" value="F:alpha-(1-&gt;3)-fucosyltransferase activity"/>
    <property type="evidence" value="ECO:0007669"/>
    <property type="project" value="TreeGrafter"/>
</dbReference>
<dbReference type="PANTHER" id="PTHR11929:SF194">
    <property type="entry name" value="ALPHA-(1,3)-FUCOSYLTRANSFERASE 10"/>
    <property type="match status" value="1"/>
</dbReference>
<dbReference type="STRING" id="763407.A0A162PVP6"/>
<evidence type="ECO:0000256" key="11">
    <source>
        <dbReference type="ARBA" id="ARBA00037847"/>
    </source>
</evidence>
<dbReference type="RefSeq" id="XP_018292546.1">
    <property type="nucleotide sequence ID" value="XM_018433842.1"/>
</dbReference>
<evidence type="ECO:0000256" key="2">
    <source>
        <dbReference type="ARBA" id="ARBA00004922"/>
    </source>
</evidence>
<keyword evidence="5 12" id="KW-0808">Transferase</keyword>
<evidence type="ECO:0000256" key="3">
    <source>
        <dbReference type="ARBA" id="ARBA00008919"/>
    </source>
</evidence>
<evidence type="ECO:0000256" key="6">
    <source>
        <dbReference type="ARBA" id="ARBA00022692"/>
    </source>
</evidence>
<reference evidence="16" key="1">
    <citation type="submission" date="2015-06" db="EMBL/GenBank/DDBJ databases">
        <title>Expansion of signal transduction pathways in fungi by whole-genome duplication.</title>
        <authorList>
            <consortium name="DOE Joint Genome Institute"/>
            <person name="Corrochano L.M."/>
            <person name="Kuo A."/>
            <person name="Marcet-Houben M."/>
            <person name="Polaino S."/>
            <person name="Salamov A."/>
            <person name="Villalobos J.M."/>
            <person name="Alvarez M.I."/>
            <person name="Avalos J."/>
            <person name="Benito E.P."/>
            <person name="Benoit I."/>
            <person name="Burger G."/>
            <person name="Camino L.P."/>
            <person name="Canovas D."/>
            <person name="Cerda-Olmedo E."/>
            <person name="Cheng J.-F."/>
            <person name="Dominguez A."/>
            <person name="Elias M."/>
            <person name="Eslava A.P."/>
            <person name="Glaser F."/>
            <person name="Grimwood J."/>
            <person name="Gutierrez G."/>
            <person name="Heitman J."/>
            <person name="Henrissat B."/>
            <person name="Iturriaga E.A."/>
            <person name="Lang B.F."/>
            <person name="Lavin J.L."/>
            <person name="Lee S."/>
            <person name="Li W."/>
            <person name="Lindquist E."/>
            <person name="Lopez-Garcia S."/>
            <person name="Luque E.M."/>
            <person name="Marcos A.T."/>
            <person name="Martin J."/>
            <person name="McCluskey K."/>
            <person name="Medina H.R."/>
            <person name="Miralles-Duran A."/>
            <person name="Miyazaki A."/>
            <person name="Munoz-Torres E."/>
            <person name="Oguiza J.A."/>
            <person name="Ohm R."/>
            <person name="Olmedo M."/>
            <person name="Orejas M."/>
            <person name="Ortiz-Castellanos L."/>
            <person name="Pisabarro A.G."/>
            <person name="Rodriguez-Romero J."/>
            <person name="Ruiz-Herrera J."/>
            <person name="Ruiz-Vazquez R."/>
            <person name="Sanz C."/>
            <person name="Schackwitz W."/>
            <person name="Schmutz J."/>
            <person name="Shahriari M."/>
            <person name="Shelest E."/>
            <person name="Silva-Franco F."/>
            <person name="Soanes D."/>
            <person name="Syed K."/>
            <person name="Tagua V.G."/>
            <person name="Talbot N.J."/>
            <person name="Thon M."/>
            <person name="De vries R.P."/>
            <person name="Wiebenga A."/>
            <person name="Yadav J.S."/>
            <person name="Braun E.L."/>
            <person name="Baker S."/>
            <person name="Garre V."/>
            <person name="Horwitz B."/>
            <person name="Torres-Martinez S."/>
            <person name="Idnurm A."/>
            <person name="Herrera-Estrella A."/>
            <person name="Gabaldon T."/>
            <person name="Grigoriev I.V."/>
        </authorList>
    </citation>
    <scope>NUCLEOTIDE SEQUENCE [LARGE SCALE GENOMIC DNA]</scope>
    <source>
        <strain evidence="16">NRRL 1555(-)</strain>
    </source>
</reference>
<dbReference type="Gene3D" id="3.40.50.11660">
    <property type="entry name" value="Glycosyl transferase family 10, C-terminal domain"/>
    <property type="match status" value="1"/>
</dbReference>
<evidence type="ECO:0000256" key="4">
    <source>
        <dbReference type="ARBA" id="ARBA00022676"/>
    </source>
</evidence>
<dbReference type="InterPro" id="IPR055270">
    <property type="entry name" value="Glyco_tran_10_C"/>
</dbReference>
<dbReference type="UniPathway" id="UPA00378"/>
<keyword evidence="9 12" id="KW-0472">Membrane</keyword>
<comment type="pathway">
    <text evidence="2">Protein modification; protein glycosylation.</text>
</comment>
<dbReference type="OrthoDB" id="427096at2759"/>
<dbReference type="Proteomes" id="UP000077315">
    <property type="component" value="Unassembled WGS sequence"/>
</dbReference>
<feature type="transmembrane region" description="Helical" evidence="12">
    <location>
        <begin position="384"/>
        <end position="404"/>
    </location>
</feature>
<dbReference type="InterPro" id="IPR001503">
    <property type="entry name" value="Glyco_trans_10"/>
</dbReference>
<dbReference type="Pfam" id="PF17039">
    <property type="entry name" value="Glyco_tran_10_N"/>
    <property type="match status" value="1"/>
</dbReference>
<comment type="subcellular location">
    <subcellularLocation>
        <location evidence="11">Endomembrane system</location>
        <topology evidence="11">Single-pass membrane protein</topology>
    </subcellularLocation>
    <subcellularLocation>
        <location evidence="12">Golgi apparatus</location>
        <location evidence="12">Golgi stack membrane</location>
        <topology evidence="12">Single-pass type II membrane protein</topology>
    </subcellularLocation>
    <subcellularLocation>
        <location evidence="1">Membrane</location>
        <topology evidence="1">Single-pass type II membrane protein</topology>
    </subcellularLocation>
</comment>
<evidence type="ECO:0000313" key="16">
    <source>
        <dbReference type="Proteomes" id="UP000077315"/>
    </source>
</evidence>
<sequence length="420" mass="48101">MFDGNDKNIGDECPVPEGFVFNISSGEPWCTITPDLNNPEDASALLFHAADYAPSQVPRRIDNQPWILETQESPITASFRTNEGLMEPFDFLASYHLKSDFLFTYFSPYVYEVANRPLPDDFMKKKTTRAPILWIAKNCYATSGRQTYVAELMKYIKVDSYGPCLNNMEFTENLTRTDLMAEYKFYLAIENANCDDYVTEKLFDTLVLSTVPIVDGPDSYDSFLPNSKAGIRMDKYPDPRDLAAYIDYLDKNDTAYLEHLSHQRDAQTLPAKERLSPAFIDNWRDYGLHTNRSDWCSVCRGVAPIWRGRVEPYYTYVPAVERKDRFLIDRSCNKPGKWDYASSGPPYIAPWAQVPHEGVDSVQLGGDSTHGEVVGDQVWSILSIWKLEIVICVLFLSFIASMLYKRHMFICLQQRSSLPK</sequence>
<evidence type="ECO:0000256" key="1">
    <source>
        <dbReference type="ARBA" id="ARBA00004606"/>
    </source>
</evidence>
<keyword evidence="16" id="KW-1185">Reference proteome</keyword>
<accession>A0A162PVP6</accession>
<dbReference type="FunFam" id="3.40.50.11660:FF:000002">
    <property type="entry name" value="Alpha-(1,3)-fucosyltransferase"/>
    <property type="match status" value="1"/>
</dbReference>
<dbReference type="InterPro" id="IPR038577">
    <property type="entry name" value="GT10-like_C_sf"/>
</dbReference>
<dbReference type="AlphaFoldDB" id="A0A162PVP6"/>
<name>A0A162PVP6_PHYB8</name>
<evidence type="ECO:0000256" key="12">
    <source>
        <dbReference type="RuleBase" id="RU003832"/>
    </source>
</evidence>
<evidence type="ECO:0000313" key="15">
    <source>
        <dbReference type="EMBL" id="OAD74506.1"/>
    </source>
</evidence>
<evidence type="ECO:0000256" key="9">
    <source>
        <dbReference type="ARBA" id="ARBA00023136"/>
    </source>
</evidence>
<keyword evidence="6 12" id="KW-0812">Transmembrane</keyword>
<dbReference type="GeneID" id="28994748"/>
<evidence type="ECO:0000256" key="10">
    <source>
        <dbReference type="ARBA" id="ARBA00023180"/>
    </source>
</evidence>
<keyword evidence="10" id="KW-0325">Glycoprotein</keyword>
<dbReference type="Pfam" id="PF00852">
    <property type="entry name" value="Glyco_transf_10"/>
    <property type="match status" value="1"/>
</dbReference>
<proteinExistence type="inferred from homology"/>
<dbReference type="InParanoid" id="A0A162PVP6"/>
<keyword evidence="8 12" id="KW-1133">Transmembrane helix</keyword>
<feature type="domain" description="Fucosyltransferase N-terminal" evidence="14">
    <location>
        <begin position="28"/>
        <end position="105"/>
    </location>
</feature>
<evidence type="ECO:0000259" key="13">
    <source>
        <dbReference type="Pfam" id="PF00852"/>
    </source>
</evidence>
<keyword evidence="7" id="KW-0735">Signal-anchor</keyword>
<gene>
    <name evidence="15" type="ORF">PHYBLDRAFT_158715</name>
</gene>
<keyword evidence="4 12" id="KW-0328">Glycosyltransferase</keyword>
<comment type="similarity">
    <text evidence="3 12">Belongs to the glycosyltransferase 10 family.</text>
</comment>
<evidence type="ECO:0000256" key="7">
    <source>
        <dbReference type="ARBA" id="ARBA00022968"/>
    </source>
</evidence>